<name>A0A917IMS0_9BACT</name>
<dbReference type="InterPro" id="IPR049712">
    <property type="entry name" value="Poly_export"/>
</dbReference>
<dbReference type="GO" id="GO:0015159">
    <property type="term" value="F:polysaccharide transmembrane transporter activity"/>
    <property type="evidence" value="ECO:0007669"/>
    <property type="project" value="InterPro"/>
</dbReference>
<dbReference type="PANTHER" id="PTHR33619:SF3">
    <property type="entry name" value="POLYSACCHARIDE EXPORT PROTEIN GFCE-RELATED"/>
    <property type="match status" value="1"/>
</dbReference>
<dbReference type="Gene3D" id="3.10.560.10">
    <property type="entry name" value="Outer membrane lipoprotein wza domain like"/>
    <property type="match status" value="2"/>
</dbReference>
<dbReference type="Pfam" id="PF02563">
    <property type="entry name" value="Poly_export"/>
    <property type="match status" value="1"/>
</dbReference>
<evidence type="ECO:0000256" key="1">
    <source>
        <dbReference type="ARBA" id="ARBA00022729"/>
    </source>
</evidence>
<dbReference type="Pfam" id="PF10531">
    <property type="entry name" value="SLBB"/>
    <property type="match status" value="1"/>
</dbReference>
<accession>A0A917IMS0</accession>
<dbReference type="Gene3D" id="3.30.1950.10">
    <property type="entry name" value="wza like domain"/>
    <property type="match status" value="1"/>
</dbReference>
<protein>
    <submittedName>
        <fullName evidence="4">Polysaccharide export outer membrane protein</fullName>
    </submittedName>
</protein>
<dbReference type="AlphaFoldDB" id="A0A917IMS0"/>
<dbReference type="EMBL" id="BMIB01000001">
    <property type="protein sequence ID" value="GGH56465.1"/>
    <property type="molecule type" value="Genomic_DNA"/>
</dbReference>
<comment type="caution">
    <text evidence="4">The sequence shown here is derived from an EMBL/GenBank/DDBJ whole genome shotgun (WGS) entry which is preliminary data.</text>
</comment>
<dbReference type="Proteomes" id="UP000627292">
    <property type="component" value="Unassembled WGS sequence"/>
</dbReference>
<dbReference type="InterPro" id="IPR019554">
    <property type="entry name" value="Soluble_ligand-bd"/>
</dbReference>
<evidence type="ECO:0000313" key="4">
    <source>
        <dbReference type="EMBL" id="GGH56465.1"/>
    </source>
</evidence>
<evidence type="ECO:0000313" key="5">
    <source>
        <dbReference type="Proteomes" id="UP000627292"/>
    </source>
</evidence>
<reference evidence="4" key="2">
    <citation type="submission" date="2020-09" db="EMBL/GenBank/DDBJ databases">
        <authorList>
            <person name="Sun Q."/>
            <person name="Zhou Y."/>
        </authorList>
    </citation>
    <scope>NUCLEOTIDE SEQUENCE</scope>
    <source>
        <strain evidence="4">CGMCC 1.15290</strain>
    </source>
</reference>
<proteinExistence type="predicted"/>
<dbReference type="InterPro" id="IPR003715">
    <property type="entry name" value="Poly_export_N"/>
</dbReference>
<evidence type="ECO:0000259" key="2">
    <source>
        <dbReference type="Pfam" id="PF02563"/>
    </source>
</evidence>
<feature type="domain" description="Soluble ligand binding" evidence="3">
    <location>
        <begin position="135"/>
        <end position="185"/>
    </location>
</feature>
<sequence length="249" mass="27082">MVLLSCRAPKNIAYFRDIPDSTGNSFPGIPSQPFTDPLIKSNDILQVSILTLDPQQNVGLTSTNASTYATNSSAGAAPDIQGFMVDSKGEIELPIIGRTRVTGLTTTQIKDSIHAKVAVYYKNPVVNVRLVNFNITVLGEVNRPGTYVVANEKANLLDAIGMAGDLTIYGKRENVMLVRDSAGTKLFGRFNLTATDKVIKSPFYYLRQGDVIYVEPSKAKIASTDVMRTRTYALIASIITVFVVVISKL</sequence>
<keyword evidence="1" id="KW-0732">Signal</keyword>
<keyword evidence="5" id="KW-1185">Reference proteome</keyword>
<gene>
    <name evidence="4" type="ORF">GCM10011379_00080</name>
</gene>
<dbReference type="PANTHER" id="PTHR33619">
    <property type="entry name" value="POLYSACCHARIDE EXPORT PROTEIN GFCE-RELATED"/>
    <property type="match status" value="1"/>
</dbReference>
<feature type="domain" description="Polysaccharide export protein N-terminal" evidence="2">
    <location>
        <begin position="36"/>
        <end position="130"/>
    </location>
</feature>
<evidence type="ECO:0000259" key="3">
    <source>
        <dbReference type="Pfam" id="PF10531"/>
    </source>
</evidence>
<organism evidence="4 5">
    <name type="scientific">Filimonas zeae</name>
    <dbReference type="NCBI Taxonomy" id="1737353"/>
    <lineage>
        <taxon>Bacteria</taxon>
        <taxon>Pseudomonadati</taxon>
        <taxon>Bacteroidota</taxon>
        <taxon>Chitinophagia</taxon>
        <taxon>Chitinophagales</taxon>
        <taxon>Chitinophagaceae</taxon>
        <taxon>Filimonas</taxon>
    </lineage>
</organism>
<reference evidence="4" key="1">
    <citation type="journal article" date="2014" name="Int. J. Syst. Evol. Microbiol.">
        <title>Complete genome sequence of Corynebacterium casei LMG S-19264T (=DSM 44701T), isolated from a smear-ripened cheese.</title>
        <authorList>
            <consortium name="US DOE Joint Genome Institute (JGI-PGF)"/>
            <person name="Walter F."/>
            <person name="Albersmeier A."/>
            <person name="Kalinowski J."/>
            <person name="Ruckert C."/>
        </authorList>
    </citation>
    <scope>NUCLEOTIDE SEQUENCE</scope>
    <source>
        <strain evidence="4">CGMCC 1.15290</strain>
    </source>
</reference>